<dbReference type="GO" id="GO:0042542">
    <property type="term" value="P:response to hydrogen peroxide"/>
    <property type="evidence" value="ECO:0007669"/>
    <property type="project" value="TreeGrafter"/>
</dbReference>
<dbReference type="EMBL" id="RSCD01000003">
    <property type="protein sequence ID" value="RSH93777.1"/>
    <property type="molecule type" value="Genomic_DNA"/>
</dbReference>
<comment type="cofactor">
    <cofactor evidence="10">
        <name>heme</name>
        <dbReference type="ChEBI" id="CHEBI:30413"/>
    </cofactor>
</comment>
<dbReference type="SMART" id="SM01060">
    <property type="entry name" value="Catalase"/>
    <property type="match status" value="1"/>
</dbReference>
<keyword evidence="5 11" id="KW-0560">Oxidoreductase</keyword>
<dbReference type="InterPro" id="IPR018028">
    <property type="entry name" value="Catalase"/>
</dbReference>
<protein>
    <recommendedName>
        <fullName evidence="11">Catalase</fullName>
        <ecNumber evidence="11">1.11.1.6</ecNumber>
    </recommendedName>
</protein>
<comment type="similarity">
    <text evidence="1 11">Belongs to the catalase family.</text>
</comment>
<evidence type="ECO:0000259" key="14">
    <source>
        <dbReference type="SMART" id="SM01060"/>
    </source>
</evidence>
<dbReference type="Gene3D" id="2.40.180.10">
    <property type="entry name" value="Catalase core domain"/>
    <property type="match status" value="1"/>
</dbReference>
<feature type="active site" evidence="9">
    <location>
        <position position="83"/>
    </location>
</feature>
<feature type="domain" description="Catalase core" evidence="14">
    <location>
        <begin position="36"/>
        <end position="423"/>
    </location>
</feature>
<dbReference type="PANTHER" id="PTHR11465:SF62">
    <property type="entry name" value="CATALASE T"/>
    <property type="match status" value="1"/>
</dbReference>
<dbReference type="Pfam" id="PF00199">
    <property type="entry name" value="Catalase"/>
    <property type="match status" value="1"/>
</dbReference>
<dbReference type="GO" id="GO:0004096">
    <property type="term" value="F:catalase activity"/>
    <property type="evidence" value="ECO:0007669"/>
    <property type="project" value="UniProtKB-EC"/>
</dbReference>
<dbReference type="InterPro" id="IPR002226">
    <property type="entry name" value="Catalase_haem_BS"/>
</dbReference>
<dbReference type="CDD" id="cd08157">
    <property type="entry name" value="catalase_fungal"/>
    <property type="match status" value="1"/>
</dbReference>
<feature type="active site" evidence="9">
    <location>
        <position position="155"/>
    </location>
</feature>
<keyword evidence="2 11" id="KW-0575">Peroxidase</keyword>
<dbReference type="GO" id="GO:0005777">
    <property type="term" value="C:peroxisome"/>
    <property type="evidence" value="ECO:0007669"/>
    <property type="project" value="TreeGrafter"/>
</dbReference>
<dbReference type="PRINTS" id="PR00067">
    <property type="entry name" value="CATALASE"/>
</dbReference>
<dbReference type="InterPro" id="IPR020835">
    <property type="entry name" value="Catalase_sf"/>
</dbReference>
<keyword evidence="7 11" id="KW-0376">Hydrogen peroxide</keyword>
<dbReference type="InterPro" id="IPR024711">
    <property type="entry name" value="Catalase_clade1/3"/>
</dbReference>
<keyword evidence="4 10" id="KW-0479">Metal-binding</keyword>
<dbReference type="PANTHER" id="PTHR11465">
    <property type="entry name" value="CATALASE"/>
    <property type="match status" value="1"/>
</dbReference>
<feature type="compositionally biased region" description="Polar residues" evidence="13">
    <location>
        <begin position="31"/>
        <end position="40"/>
    </location>
</feature>
<evidence type="ECO:0000256" key="10">
    <source>
        <dbReference type="PIRSR" id="PIRSR038928-2"/>
    </source>
</evidence>
<evidence type="ECO:0000313" key="16">
    <source>
        <dbReference type="Proteomes" id="UP000279259"/>
    </source>
</evidence>
<evidence type="ECO:0000256" key="3">
    <source>
        <dbReference type="ARBA" id="ARBA00022617"/>
    </source>
</evidence>
<evidence type="ECO:0000256" key="8">
    <source>
        <dbReference type="ARBA" id="ARBA00044729"/>
    </source>
</evidence>
<keyword evidence="6 10" id="KW-0408">Iron</keyword>
<proteinExistence type="inferred from homology"/>
<gene>
    <name evidence="15" type="ORF">EHS25_006425</name>
</gene>
<dbReference type="EC" id="1.11.1.6" evidence="11"/>
<keyword evidence="16" id="KW-1185">Reference proteome</keyword>
<evidence type="ECO:0000256" key="2">
    <source>
        <dbReference type="ARBA" id="ARBA00022559"/>
    </source>
</evidence>
<dbReference type="InterPro" id="IPR024708">
    <property type="entry name" value="Catalase_AS"/>
</dbReference>
<dbReference type="Proteomes" id="UP000279259">
    <property type="component" value="Unassembled WGS sequence"/>
</dbReference>
<dbReference type="Pfam" id="PF06628">
    <property type="entry name" value="Catalase-rel"/>
    <property type="match status" value="1"/>
</dbReference>
<dbReference type="GO" id="GO:0046872">
    <property type="term" value="F:metal ion binding"/>
    <property type="evidence" value="ECO:0007669"/>
    <property type="project" value="UniProtKB-KW"/>
</dbReference>
<dbReference type="PROSITE" id="PS51402">
    <property type="entry name" value="CATALASE_3"/>
    <property type="match status" value="1"/>
</dbReference>
<dbReference type="PROSITE" id="PS00437">
    <property type="entry name" value="CATALASE_1"/>
    <property type="match status" value="1"/>
</dbReference>
<evidence type="ECO:0000256" key="9">
    <source>
        <dbReference type="PIRSR" id="PIRSR038928-1"/>
    </source>
</evidence>
<evidence type="ECO:0000256" key="4">
    <source>
        <dbReference type="ARBA" id="ARBA00022723"/>
    </source>
</evidence>
<dbReference type="GO" id="GO:0005739">
    <property type="term" value="C:mitochondrion"/>
    <property type="evidence" value="ECO:0007669"/>
    <property type="project" value="TreeGrafter"/>
</dbReference>
<name>A0A427YRS9_9TREE</name>
<organism evidence="15 16">
    <name type="scientific">Saitozyma podzolica</name>
    <dbReference type="NCBI Taxonomy" id="1890683"/>
    <lineage>
        <taxon>Eukaryota</taxon>
        <taxon>Fungi</taxon>
        <taxon>Dikarya</taxon>
        <taxon>Basidiomycota</taxon>
        <taxon>Agaricomycotina</taxon>
        <taxon>Tremellomycetes</taxon>
        <taxon>Tremellales</taxon>
        <taxon>Trimorphomycetaceae</taxon>
        <taxon>Saitozyma</taxon>
    </lineage>
</organism>
<evidence type="ECO:0000256" key="7">
    <source>
        <dbReference type="ARBA" id="ARBA00023324"/>
    </source>
</evidence>
<dbReference type="OrthoDB" id="6880011at2759"/>
<feature type="region of interest" description="Disordered" evidence="13">
    <location>
        <begin position="23"/>
        <end position="44"/>
    </location>
</feature>
<dbReference type="InterPro" id="IPR010582">
    <property type="entry name" value="Catalase_immune_responsive"/>
</dbReference>
<evidence type="ECO:0000256" key="12">
    <source>
        <dbReference type="RuleBase" id="RU004142"/>
    </source>
</evidence>
<comment type="catalytic activity">
    <reaction evidence="11">
        <text>2 H2O2 = O2 + 2 H2O</text>
        <dbReference type="Rhea" id="RHEA:20309"/>
        <dbReference type="ChEBI" id="CHEBI:15377"/>
        <dbReference type="ChEBI" id="CHEBI:15379"/>
        <dbReference type="ChEBI" id="CHEBI:16240"/>
        <dbReference type="EC" id="1.11.1.6"/>
    </reaction>
</comment>
<dbReference type="FunFam" id="2.40.180.10:FF:000001">
    <property type="entry name" value="Catalase"/>
    <property type="match status" value="1"/>
</dbReference>
<dbReference type="GO" id="GO:0042744">
    <property type="term" value="P:hydrogen peroxide catabolic process"/>
    <property type="evidence" value="ECO:0007669"/>
    <property type="project" value="UniProtKB-KW"/>
</dbReference>
<evidence type="ECO:0000256" key="5">
    <source>
        <dbReference type="ARBA" id="ARBA00023002"/>
    </source>
</evidence>
<dbReference type="AlphaFoldDB" id="A0A427YRS9"/>
<evidence type="ECO:0000256" key="13">
    <source>
        <dbReference type="SAM" id="MobiDB-lite"/>
    </source>
</evidence>
<evidence type="ECO:0000313" key="15">
    <source>
        <dbReference type="EMBL" id="RSH93777.1"/>
    </source>
</evidence>
<feature type="binding site" description="axial binding residue" evidence="10">
    <location>
        <position position="369"/>
    </location>
    <ligand>
        <name>heme</name>
        <dbReference type="ChEBI" id="CHEBI:30413"/>
    </ligand>
    <ligandPart>
        <name>Fe</name>
        <dbReference type="ChEBI" id="CHEBI:18248"/>
    </ligandPart>
</feature>
<dbReference type="PROSITE" id="PS00438">
    <property type="entry name" value="CATALASE_2"/>
    <property type="match status" value="1"/>
</dbReference>
<sequence>MSATGANGANGSVQPTPLMKSYEADRDAKSTETVYTTSNGVPMPHPYMTQRAGVDGPLLLQDFHLIDLLSHFDRERIPERVVHAKGSGAHGIWECTDGLEDICMADMFKKGTKCPLTVRFSTVGRESGSSDLARDPRGFSVKFKTAEGNWDFVANNTPVFFLRDPAKFPHFIHTQKRDPATHLGGDDDSTAFWDYLSQNPESIHQVMILMGDRGIPKGWRFMHGYYGHTLKVVNKDGKWVYAQFHMISNQGTQNFTQEEAAQQSNDYGQKDLYEAIERGEYPSWTMKVQTMTVEQAEEAWEKKRVNVFDLTHIWPHAEYPLRTIGKFTLNENAKNYFAEVEQAAFNPSHMVPGIEPSADPVLQSRLFSYPDAHRHRIGANYQQLPVNQPVCPFAMGNFQRDGNMAFYNQGGRPNYLSSIDPIKFRDPAYSLNKVHGSFYGEAVAFLSELRPEDFNAPRNLWQKVFSDESKERFVEVVSGHMGKCTKEEVIKRQIAIFREVSPDLGERIEKKMGIKGYPGVEGMVFNGTHNGFGKKITANNMRDDTDVVFNNGAPAPRAHSK</sequence>
<dbReference type="InterPro" id="IPR011614">
    <property type="entry name" value="Catalase_core"/>
</dbReference>
<comment type="caution">
    <text evidence="15">The sequence shown here is derived from an EMBL/GenBank/DDBJ whole genome shotgun (WGS) entry which is preliminary data.</text>
</comment>
<reference evidence="15 16" key="1">
    <citation type="submission" date="2018-11" db="EMBL/GenBank/DDBJ databases">
        <title>Genome sequence of Saitozyma podzolica DSM 27192.</title>
        <authorList>
            <person name="Aliyu H."/>
            <person name="Gorte O."/>
            <person name="Ochsenreither K."/>
        </authorList>
    </citation>
    <scope>NUCLEOTIDE SEQUENCE [LARGE SCALE GENOMIC DNA]</scope>
    <source>
        <strain evidence="15 16">DSM 27192</strain>
    </source>
</reference>
<evidence type="ECO:0000256" key="6">
    <source>
        <dbReference type="ARBA" id="ARBA00023004"/>
    </source>
</evidence>
<accession>A0A427YRS9</accession>
<keyword evidence="3 10" id="KW-0349">Heme</keyword>
<dbReference type="GO" id="GO:0020037">
    <property type="term" value="F:heme binding"/>
    <property type="evidence" value="ECO:0007669"/>
    <property type="project" value="InterPro"/>
</dbReference>
<dbReference type="SUPFAM" id="SSF56634">
    <property type="entry name" value="Heme-dependent catalase-like"/>
    <property type="match status" value="1"/>
</dbReference>
<comment type="function">
    <text evidence="8 12">Catalyzes the degradation of hydrogen peroxide (H(2)O(2)) generated by peroxisomal oxidases to water and oxygen, thereby protecting cells from the toxic effects of hydrogen peroxide.</text>
</comment>
<evidence type="ECO:0000256" key="1">
    <source>
        <dbReference type="ARBA" id="ARBA00005329"/>
    </source>
</evidence>
<evidence type="ECO:0000256" key="11">
    <source>
        <dbReference type="RuleBase" id="RU000498"/>
    </source>
</evidence>
<dbReference type="PIRSF" id="PIRSF038928">
    <property type="entry name" value="Catalase_clade1-3"/>
    <property type="match status" value="1"/>
</dbReference>
<dbReference type="STRING" id="1890683.A0A427YRS9"/>